<dbReference type="Pfam" id="PF12643">
    <property type="entry name" value="MazG-like"/>
    <property type="match status" value="1"/>
</dbReference>
<dbReference type="InterPro" id="IPR052555">
    <property type="entry name" value="dCTP_Pyrophosphatase"/>
</dbReference>
<dbReference type="GO" id="GO:0047840">
    <property type="term" value="F:dCTP diphosphatase activity"/>
    <property type="evidence" value="ECO:0007669"/>
    <property type="project" value="UniProtKB-UniRule"/>
</dbReference>
<dbReference type="GO" id="GO:0006253">
    <property type="term" value="P:dCTP catabolic process"/>
    <property type="evidence" value="ECO:0007669"/>
    <property type="project" value="UniProtKB-UniRule"/>
</dbReference>
<keyword evidence="1" id="KW-0460">Magnesium</keyword>
<comment type="subcellular location">
    <subcellularLocation>
        <location evidence="1">Cytoplasm</location>
        <location evidence="1">Cytosol</location>
    </subcellularLocation>
</comment>
<comment type="catalytic activity">
    <reaction evidence="1">
        <text>dCTP + H2O = dCMP + diphosphate + H(+)</text>
        <dbReference type="Rhea" id="RHEA:22636"/>
        <dbReference type="ChEBI" id="CHEBI:15377"/>
        <dbReference type="ChEBI" id="CHEBI:15378"/>
        <dbReference type="ChEBI" id="CHEBI:33019"/>
        <dbReference type="ChEBI" id="CHEBI:57566"/>
        <dbReference type="ChEBI" id="CHEBI:61481"/>
        <dbReference type="EC" id="3.6.1.12"/>
    </reaction>
</comment>
<keyword evidence="1" id="KW-0378">Hydrolase</keyword>
<evidence type="ECO:0000256" key="2">
    <source>
        <dbReference type="SAM" id="SignalP"/>
    </source>
</evidence>
<feature type="signal peptide" evidence="2">
    <location>
        <begin position="1"/>
        <end position="19"/>
    </location>
</feature>
<evidence type="ECO:0000256" key="1">
    <source>
        <dbReference type="PIRNR" id="PIRNR029826"/>
    </source>
</evidence>
<dbReference type="GO" id="GO:0000287">
    <property type="term" value="F:magnesium ion binding"/>
    <property type="evidence" value="ECO:0007669"/>
    <property type="project" value="UniProtKB-UniRule"/>
</dbReference>
<sequence length="98" mass="11505">MCVCVCVHKFLCLFSPLFSQWKGEVKTGLPEFSEREKEHVGEEMSDVLIYLIWLAHRCRVDLPSAALRKFQKNSKKYPADRVFGKSNKYTDYEDQQVK</sequence>
<dbReference type="SUPFAM" id="SSF101386">
    <property type="entry name" value="all-alpha NTP pyrophosphatases"/>
    <property type="match status" value="1"/>
</dbReference>
<accession>A0A0L8GA65</accession>
<organism evidence="3">
    <name type="scientific">Octopus bimaculoides</name>
    <name type="common">California two-spotted octopus</name>
    <dbReference type="NCBI Taxonomy" id="37653"/>
    <lineage>
        <taxon>Eukaryota</taxon>
        <taxon>Metazoa</taxon>
        <taxon>Spiralia</taxon>
        <taxon>Lophotrochozoa</taxon>
        <taxon>Mollusca</taxon>
        <taxon>Cephalopoda</taxon>
        <taxon>Coleoidea</taxon>
        <taxon>Octopodiformes</taxon>
        <taxon>Octopoda</taxon>
        <taxon>Incirrata</taxon>
        <taxon>Octopodidae</taxon>
        <taxon>Octopus</taxon>
    </lineage>
</organism>
<gene>
    <name evidence="3" type="ORF">OCBIM_22037366mg</name>
</gene>
<dbReference type="Gene3D" id="1.10.287.1080">
    <property type="entry name" value="MazG-like"/>
    <property type="match status" value="1"/>
</dbReference>
<evidence type="ECO:0000313" key="3">
    <source>
        <dbReference type="EMBL" id="KOF73734.1"/>
    </source>
</evidence>
<dbReference type="GO" id="GO:0042262">
    <property type="term" value="P:DNA protection"/>
    <property type="evidence" value="ECO:0007669"/>
    <property type="project" value="UniProtKB-UniRule"/>
</dbReference>
<dbReference type="STRING" id="37653.A0A0L8GA65"/>
<keyword evidence="1" id="KW-0963">Cytoplasm</keyword>
<protein>
    <recommendedName>
        <fullName evidence="1">dCTP pyrophosphatase 1</fullName>
        <ecNumber evidence="1">3.6.1.12</ecNumber>
    </recommendedName>
</protein>
<dbReference type="AlphaFoldDB" id="A0A0L8GA65"/>
<comment type="cofactor">
    <cofactor evidence="1">
        <name>Mg(2+)</name>
        <dbReference type="ChEBI" id="CHEBI:18420"/>
    </cofactor>
</comment>
<dbReference type="EMBL" id="KQ423019">
    <property type="protein sequence ID" value="KOF73734.1"/>
    <property type="molecule type" value="Genomic_DNA"/>
</dbReference>
<dbReference type="GO" id="GO:0005829">
    <property type="term" value="C:cytosol"/>
    <property type="evidence" value="ECO:0007669"/>
    <property type="project" value="UniProtKB-SubCell"/>
</dbReference>
<dbReference type="InterPro" id="IPR025984">
    <property type="entry name" value="DCTPP"/>
</dbReference>
<proteinExistence type="predicted"/>
<dbReference type="OrthoDB" id="411123at2759"/>
<reference evidence="3" key="1">
    <citation type="submission" date="2015-07" db="EMBL/GenBank/DDBJ databases">
        <title>MeaNS - Measles Nucleotide Surveillance Program.</title>
        <authorList>
            <person name="Tran T."/>
            <person name="Druce J."/>
        </authorList>
    </citation>
    <scope>NUCLEOTIDE SEQUENCE</scope>
    <source>
        <strain evidence="3">UCB-OBI-ISO-001</strain>
        <tissue evidence="3">Gonad</tissue>
    </source>
</reference>
<keyword evidence="1" id="KW-0479">Metal-binding</keyword>
<dbReference type="PANTHER" id="PTHR46523:SF1">
    <property type="entry name" value="DCTP PYROPHOSPHATASE 1"/>
    <property type="match status" value="1"/>
</dbReference>
<comment type="function">
    <text evidence="1">Hydrolyzes deoxynucleoside triphosphates (dNTPs) to the corresponding nucleoside monophosphates. Has a strong preference for dCTP and its analogs including 5-iodo-dCTP and 5-methyl-dCTP for which it may even have a higher efficiency. May protect DNA or RNA against the incorporation of these genotoxic nucleotide analogs through their catabolism.</text>
</comment>
<feature type="chain" id="PRO_5005582841" description="dCTP pyrophosphatase 1" evidence="2">
    <location>
        <begin position="20"/>
        <end position="98"/>
    </location>
</feature>
<comment type="subunit">
    <text evidence="1">Homotetramer.</text>
</comment>
<dbReference type="PANTHER" id="PTHR46523">
    <property type="entry name" value="DCTP PYROPHOSPHATASE 1"/>
    <property type="match status" value="1"/>
</dbReference>
<keyword evidence="2" id="KW-0732">Signal</keyword>
<name>A0A0L8GA65_OCTBM</name>
<dbReference type="EC" id="3.6.1.12" evidence="1"/>